<organism evidence="2 3">
    <name type="scientific">Portunus trituberculatus</name>
    <name type="common">Swimming crab</name>
    <name type="synonym">Neptunus trituberculatus</name>
    <dbReference type="NCBI Taxonomy" id="210409"/>
    <lineage>
        <taxon>Eukaryota</taxon>
        <taxon>Metazoa</taxon>
        <taxon>Ecdysozoa</taxon>
        <taxon>Arthropoda</taxon>
        <taxon>Crustacea</taxon>
        <taxon>Multicrustacea</taxon>
        <taxon>Malacostraca</taxon>
        <taxon>Eumalacostraca</taxon>
        <taxon>Eucarida</taxon>
        <taxon>Decapoda</taxon>
        <taxon>Pleocyemata</taxon>
        <taxon>Brachyura</taxon>
        <taxon>Eubrachyura</taxon>
        <taxon>Portunoidea</taxon>
        <taxon>Portunidae</taxon>
        <taxon>Portuninae</taxon>
        <taxon>Portunus</taxon>
    </lineage>
</organism>
<keyword evidence="1" id="KW-0732">Signal</keyword>
<comment type="caution">
    <text evidence="2">The sequence shown here is derived from an EMBL/GenBank/DDBJ whole genome shotgun (WGS) entry which is preliminary data.</text>
</comment>
<sequence length="125" mass="13653">MFCHRVALITCFLLATGCDSHPPLAFGSTNHLTSPPPAISITLPPSPTLLTIPPLPPLPSPASIQGYFWAALWLFPQVNSPFHTSLAAIVDLPPTSLDSITILISYLVCDRFFVTDPQPFMHFVR</sequence>
<dbReference type="AlphaFoldDB" id="A0A5B7JSM1"/>
<protein>
    <submittedName>
        <fullName evidence="2">Uncharacterized protein</fullName>
    </submittedName>
</protein>
<reference evidence="2 3" key="1">
    <citation type="submission" date="2019-05" db="EMBL/GenBank/DDBJ databases">
        <title>Another draft genome of Portunus trituberculatus and its Hox gene families provides insights of decapod evolution.</title>
        <authorList>
            <person name="Jeong J.-H."/>
            <person name="Song I."/>
            <person name="Kim S."/>
            <person name="Choi T."/>
            <person name="Kim D."/>
            <person name="Ryu S."/>
            <person name="Kim W."/>
        </authorList>
    </citation>
    <scope>NUCLEOTIDE SEQUENCE [LARGE SCALE GENOMIC DNA]</scope>
    <source>
        <tissue evidence="2">Muscle</tissue>
    </source>
</reference>
<name>A0A5B7JSM1_PORTR</name>
<gene>
    <name evidence="2" type="ORF">E2C01_094528</name>
</gene>
<feature type="chain" id="PRO_5022735500" evidence="1">
    <location>
        <begin position="21"/>
        <end position="125"/>
    </location>
</feature>
<dbReference type="EMBL" id="VSRR010117070">
    <property type="protein sequence ID" value="MPC99132.1"/>
    <property type="molecule type" value="Genomic_DNA"/>
</dbReference>
<evidence type="ECO:0000313" key="3">
    <source>
        <dbReference type="Proteomes" id="UP000324222"/>
    </source>
</evidence>
<feature type="signal peptide" evidence="1">
    <location>
        <begin position="1"/>
        <end position="20"/>
    </location>
</feature>
<evidence type="ECO:0000313" key="2">
    <source>
        <dbReference type="EMBL" id="MPC99132.1"/>
    </source>
</evidence>
<accession>A0A5B7JSM1</accession>
<evidence type="ECO:0000256" key="1">
    <source>
        <dbReference type="SAM" id="SignalP"/>
    </source>
</evidence>
<proteinExistence type="predicted"/>
<dbReference type="Proteomes" id="UP000324222">
    <property type="component" value="Unassembled WGS sequence"/>
</dbReference>
<dbReference type="PROSITE" id="PS51257">
    <property type="entry name" value="PROKAR_LIPOPROTEIN"/>
    <property type="match status" value="1"/>
</dbReference>
<keyword evidence="3" id="KW-1185">Reference proteome</keyword>